<protein>
    <submittedName>
        <fullName evidence="1">Uncharacterized protein</fullName>
    </submittedName>
</protein>
<dbReference type="EMBL" id="CCAG010020168">
    <property type="status" value="NOT_ANNOTATED_CDS"/>
    <property type="molecule type" value="Genomic_DNA"/>
</dbReference>
<dbReference type="Proteomes" id="UP000092444">
    <property type="component" value="Unassembled WGS sequence"/>
</dbReference>
<reference evidence="1" key="1">
    <citation type="submission" date="2020-05" db="UniProtKB">
        <authorList>
            <consortium name="EnsemblMetazoa"/>
        </authorList>
    </citation>
    <scope>IDENTIFICATION</scope>
    <source>
        <strain evidence="1">Yale</strain>
    </source>
</reference>
<proteinExistence type="predicted"/>
<dbReference type="EnsemblMetazoa" id="GMOY005988-RA">
    <property type="protein sequence ID" value="GMOY005988-PA"/>
    <property type="gene ID" value="GMOY005988"/>
</dbReference>
<name>A0A1B0FQ32_GLOMM</name>
<sequence length="90" mass="10276">LLSSGLLGGCGIDHKLKDKNLRCGVFADLTSEHFRSEECLKLIKNLGEHQGKFPDIWVVDGFTYTKERSMLQKDQLRDELCWKLRPALKG</sequence>
<organism evidence="1 2">
    <name type="scientific">Glossina morsitans morsitans</name>
    <name type="common">Savannah tsetse fly</name>
    <dbReference type="NCBI Taxonomy" id="37546"/>
    <lineage>
        <taxon>Eukaryota</taxon>
        <taxon>Metazoa</taxon>
        <taxon>Ecdysozoa</taxon>
        <taxon>Arthropoda</taxon>
        <taxon>Hexapoda</taxon>
        <taxon>Insecta</taxon>
        <taxon>Pterygota</taxon>
        <taxon>Neoptera</taxon>
        <taxon>Endopterygota</taxon>
        <taxon>Diptera</taxon>
        <taxon>Brachycera</taxon>
        <taxon>Muscomorpha</taxon>
        <taxon>Hippoboscoidea</taxon>
        <taxon>Glossinidae</taxon>
        <taxon>Glossina</taxon>
    </lineage>
</organism>
<keyword evidence="2" id="KW-1185">Reference proteome</keyword>
<evidence type="ECO:0000313" key="1">
    <source>
        <dbReference type="EnsemblMetazoa" id="GMOY005988-PA"/>
    </source>
</evidence>
<dbReference type="VEuPathDB" id="VectorBase:GMOY005988"/>
<accession>A0A1B0FQ32</accession>
<evidence type="ECO:0000313" key="2">
    <source>
        <dbReference type="Proteomes" id="UP000092444"/>
    </source>
</evidence>
<dbReference type="AlphaFoldDB" id="A0A1B0FQ32"/>